<protein>
    <submittedName>
        <fullName evidence="2">Uncharacterized protein</fullName>
    </submittedName>
</protein>
<feature type="region of interest" description="Disordered" evidence="1">
    <location>
        <begin position="307"/>
        <end position="336"/>
    </location>
</feature>
<evidence type="ECO:0000313" key="2">
    <source>
        <dbReference type="EMBL" id="KAG1557700.1"/>
    </source>
</evidence>
<keyword evidence="3" id="KW-1185">Reference proteome</keyword>
<comment type="caution">
    <text evidence="2">The sequence shown here is derived from an EMBL/GenBank/DDBJ whole genome shotgun (WGS) entry which is preliminary data.</text>
</comment>
<proteinExistence type="predicted"/>
<feature type="compositionally biased region" description="Basic and acidic residues" evidence="1">
    <location>
        <begin position="90"/>
        <end position="106"/>
    </location>
</feature>
<dbReference type="EMBL" id="JAANIU010004063">
    <property type="protein sequence ID" value="KAG1557700.1"/>
    <property type="molecule type" value="Genomic_DNA"/>
</dbReference>
<accession>A0A9P6YRB2</accession>
<gene>
    <name evidence="2" type="ORF">G6F50_012582</name>
</gene>
<organism evidence="2 3">
    <name type="scientific">Rhizopus delemar</name>
    <dbReference type="NCBI Taxonomy" id="936053"/>
    <lineage>
        <taxon>Eukaryota</taxon>
        <taxon>Fungi</taxon>
        <taxon>Fungi incertae sedis</taxon>
        <taxon>Mucoromycota</taxon>
        <taxon>Mucoromycotina</taxon>
        <taxon>Mucoromycetes</taxon>
        <taxon>Mucorales</taxon>
        <taxon>Mucorineae</taxon>
        <taxon>Rhizopodaceae</taxon>
        <taxon>Rhizopus</taxon>
    </lineage>
</organism>
<feature type="compositionally biased region" description="Basic and acidic residues" evidence="1">
    <location>
        <begin position="200"/>
        <end position="210"/>
    </location>
</feature>
<reference evidence="2 3" key="1">
    <citation type="journal article" date="2020" name="Microb. Genom.">
        <title>Genetic diversity of clinical and environmental Mucorales isolates obtained from an investigation of mucormycosis cases among solid organ transplant recipients.</title>
        <authorList>
            <person name="Nguyen M.H."/>
            <person name="Kaul D."/>
            <person name="Muto C."/>
            <person name="Cheng S.J."/>
            <person name="Richter R.A."/>
            <person name="Bruno V.M."/>
            <person name="Liu G."/>
            <person name="Beyhan S."/>
            <person name="Sundermann A.J."/>
            <person name="Mounaud S."/>
            <person name="Pasculle A.W."/>
            <person name="Nierman W.C."/>
            <person name="Driscoll E."/>
            <person name="Cumbie R."/>
            <person name="Clancy C.J."/>
            <person name="Dupont C.L."/>
        </authorList>
    </citation>
    <scope>NUCLEOTIDE SEQUENCE [LARGE SCALE GENOMIC DNA]</scope>
    <source>
        <strain evidence="2 3">GL24</strain>
    </source>
</reference>
<evidence type="ECO:0000313" key="3">
    <source>
        <dbReference type="Proteomes" id="UP000740926"/>
    </source>
</evidence>
<evidence type="ECO:0000256" key="1">
    <source>
        <dbReference type="SAM" id="MobiDB-lite"/>
    </source>
</evidence>
<name>A0A9P6YRB2_9FUNG</name>
<feature type="region of interest" description="Disordered" evidence="1">
    <location>
        <begin position="86"/>
        <end position="112"/>
    </location>
</feature>
<dbReference type="AlphaFoldDB" id="A0A9P6YRB2"/>
<sequence length="487" mass="52014">MVLHLAGDLGLADGNVVHEQPARCRLPERTRPLLRRIVVVRMRLGRHRCGGVDHSDRQEFRQAAHGLLPRPVAQRGLAPAHHLVGPPQVADRDAPHVHQAGERSDQEQGQAQEDVHLVDPADAFNVVGGTGTEGHDVLGPFGQLHHHPAVQVAGRDADAVQAQAQLGEQQHQHQGVAETAGGTHARIEQAAYQQDADADEAQRAEHTADHHRQHLLLRGGDEVLVHRVRGQQADQMPTEDGQDADVEAVAADPHALVRQHLAGAGAPGVHGLVITGPAADQQHRHGDVRVVLEGELMQGVTHGWTSRCEGRAGERTGGLQSSAGASAPKRTASSSHKRSMASAICLAVAGFDQDLEQHPMRQLALGGARSQHAGDVADVVQPLTGLAAGPMGQELQQQRQVVRQLASIQLEAIAAVRLDQIDHGLAAITRFAMDVFEQQQAHRTTTVETGQPRGLRIQRIGAQQLLHEAAQLLAAGGVQRRVVAGGE</sequence>
<feature type="region of interest" description="Disordered" evidence="1">
    <location>
        <begin position="191"/>
        <end position="211"/>
    </location>
</feature>
<dbReference type="Proteomes" id="UP000740926">
    <property type="component" value="Unassembled WGS sequence"/>
</dbReference>